<evidence type="ECO:0000256" key="1">
    <source>
        <dbReference type="SAM" id="SignalP"/>
    </source>
</evidence>
<dbReference type="Pfam" id="PF07635">
    <property type="entry name" value="PSCyt1"/>
    <property type="match status" value="1"/>
</dbReference>
<protein>
    <submittedName>
        <fullName evidence="8">DUF1592 domain-containing protein</fullName>
    </submittedName>
</protein>
<evidence type="ECO:0000259" key="5">
    <source>
        <dbReference type="Pfam" id="PF07631"/>
    </source>
</evidence>
<feature type="domain" description="DUF1588" evidence="4">
    <location>
        <begin position="716"/>
        <end position="814"/>
    </location>
</feature>
<feature type="domain" description="DUF1587" evidence="3">
    <location>
        <begin position="165"/>
        <end position="229"/>
    </location>
</feature>
<dbReference type="RefSeq" id="WP_274153737.1">
    <property type="nucleotide sequence ID" value="NZ_CP117812.1"/>
</dbReference>
<evidence type="ECO:0000259" key="7">
    <source>
        <dbReference type="Pfam" id="PF07637"/>
    </source>
</evidence>
<name>A0ABY7VXB8_9BACT</name>
<sequence length="905" mass="102748">MNKLFNLATALLLTCLWTRESFAAKADASLNLTEARKFGRAKSNLLHTKTEKKSAEVGEPKANLADFEKEIGPILKANCIDCHGPKKAKGRFRVDTLDANLLKGKDINDWLEVFDVLTNEEMPPEDEPDYHLADKERSRVVEWLGEEMNKASQVQRHEQPHSSFRRMTKNEYNYALQDLLGEAFSFAEDLPTETISEDGFTNSSEHLTMSAMQFQAYRELGLKALQKVIVKGERPAVITYQIPMQRMLDLSAKNLSGRLKKKRSQKIEKLKKEGKEKEAKDLMQQELVGIDDKNIGDKRGVHLIDLETGKGWASSYNYAKARWALRPDEVQSPTPKVSQLRAVIPNGHSMKLDLGNFLADKGDMRVRIRTGKRELIANKYSSLQLIFGGQTSNNASFEKLATEENLLIEASAESPQFVQFDIPLSEMPRNPFRKSSELGGTPTPSEVLTLKHVSNGAPPIEIDYIEISSPVYEQWPPKSHASIFIESKNKKNEPKYAREILAKFTGRAWRRPIQDQDLDPLIVLFNQYRPQFDNFDDAMLEVLATVLASPEFLYITSENSKLASAQETSLSDLALASRLSYFLWSSIPDAELLTLAKSGQLSQPKILEAQIERMLNDPRAQRFSKVFVEEWLGLEALKHINLDKKLFSSFNEDFRKDMLLEPVAYFNQVLKENKSIMDFIHSDFIVVNERLAKHYGITEVYGEAFRKVQVKDSSHRGGILSSSGLLTMNSDGKDSHPLKRGIWLLENILHDPPPPAPPNVPEVDLTDPEILKMTLKERIEDHRNQAACRSCHAKIDPWGIAFENYDAMGAFRNTVKNKPVDATSELFNKQELSGIEGLKRYLLVDRQDQFTRAMIHKMTSYALGRPMSFSDRADIDEMAVEFRKQGDGLRDLIALIINSELFHKN</sequence>
<feature type="domain" description="DUF1585" evidence="2">
    <location>
        <begin position="830"/>
        <end position="902"/>
    </location>
</feature>
<dbReference type="Pfam" id="PF07631">
    <property type="entry name" value="PSD4"/>
    <property type="match status" value="1"/>
</dbReference>
<evidence type="ECO:0000259" key="4">
    <source>
        <dbReference type="Pfam" id="PF07627"/>
    </source>
</evidence>
<dbReference type="Pfam" id="PF07627">
    <property type="entry name" value="PSCyt3"/>
    <property type="match status" value="1"/>
</dbReference>
<feature type="signal peptide" evidence="1">
    <location>
        <begin position="1"/>
        <end position="23"/>
    </location>
</feature>
<evidence type="ECO:0000313" key="9">
    <source>
        <dbReference type="Proteomes" id="UP001214250"/>
    </source>
</evidence>
<dbReference type="Proteomes" id="UP001214250">
    <property type="component" value="Chromosome 2"/>
</dbReference>
<feature type="domain" description="Cytochrome C Planctomycete-type" evidence="6">
    <location>
        <begin position="79"/>
        <end position="126"/>
    </location>
</feature>
<dbReference type="InterPro" id="IPR013036">
    <property type="entry name" value="DUF1587"/>
</dbReference>
<evidence type="ECO:0000259" key="6">
    <source>
        <dbReference type="Pfam" id="PF07635"/>
    </source>
</evidence>
<keyword evidence="9" id="KW-1185">Reference proteome</keyword>
<dbReference type="EMBL" id="CP117812">
    <property type="protein sequence ID" value="WDE98868.1"/>
    <property type="molecule type" value="Genomic_DNA"/>
</dbReference>
<dbReference type="InterPro" id="IPR011478">
    <property type="entry name" value="DUF1585"/>
</dbReference>
<evidence type="ECO:0000259" key="2">
    <source>
        <dbReference type="Pfam" id="PF07624"/>
    </source>
</evidence>
<proteinExistence type="predicted"/>
<dbReference type="InterPro" id="IPR011429">
    <property type="entry name" value="Cyt_c_Planctomycete-type"/>
</dbReference>
<feature type="domain" description="DUF1592" evidence="5">
    <location>
        <begin position="570"/>
        <end position="697"/>
    </location>
</feature>
<gene>
    <name evidence="8" type="ORF">PQO03_13590</name>
</gene>
<feature type="domain" description="DUF1595" evidence="7">
    <location>
        <begin position="496"/>
        <end position="556"/>
    </location>
</feature>
<dbReference type="InterPro" id="IPR013043">
    <property type="entry name" value="DUF1595"/>
</dbReference>
<dbReference type="InterPro" id="IPR013042">
    <property type="entry name" value="DUF1592"/>
</dbReference>
<evidence type="ECO:0000259" key="3">
    <source>
        <dbReference type="Pfam" id="PF07626"/>
    </source>
</evidence>
<dbReference type="InterPro" id="IPR013039">
    <property type="entry name" value="DUF1588"/>
</dbReference>
<dbReference type="Pfam" id="PF07626">
    <property type="entry name" value="PSD3"/>
    <property type="match status" value="1"/>
</dbReference>
<evidence type="ECO:0000313" key="8">
    <source>
        <dbReference type="EMBL" id="WDE98868.1"/>
    </source>
</evidence>
<dbReference type="Pfam" id="PF07624">
    <property type="entry name" value="PSD2"/>
    <property type="match status" value="1"/>
</dbReference>
<organism evidence="8 9">
    <name type="scientific">Lentisphaera profundi</name>
    <dbReference type="NCBI Taxonomy" id="1658616"/>
    <lineage>
        <taxon>Bacteria</taxon>
        <taxon>Pseudomonadati</taxon>
        <taxon>Lentisphaerota</taxon>
        <taxon>Lentisphaeria</taxon>
        <taxon>Lentisphaerales</taxon>
        <taxon>Lentisphaeraceae</taxon>
        <taxon>Lentisphaera</taxon>
    </lineage>
</organism>
<feature type="chain" id="PRO_5046094339" evidence="1">
    <location>
        <begin position="24"/>
        <end position="905"/>
    </location>
</feature>
<keyword evidence="1" id="KW-0732">Signal</keyword>
<dbReference type="Pfam" id="PF07637">
    <property type="entry name" value="PSD5"/>
    <property type="match status" value="1"/>
</dbReference>
<reference evidence="8 9" key="1">
    <citation type="submission" date="2023-02" db="EMBL/GenBank/DDBJ databases">
        <title>Genome sequence of Lentisphaera profundi SAORIC-696.</title>
        <authorList>
            <person name="Kim e."/>
            <person name="Cho J.-C."/>
            <person name="Choi A."/>
            <person name="Kang I."/>
        </authorList>
    </citation>
    <scope>NUCLEOTIDE SEQUENCE [LARGE SCALE GENOMIC DNA]</scope>
    <source>
        <strain evidence="8 9">SAORIC-696</strain>
    </source>
</reference>
<accession>A0ABY7VXB8</accession>